<evidence type="ECO:0000313" key="2">
    <source>
        <dbReference type="Proteomes" id="UP000077363"/>
    </source>
</evidence>
<name>A0A172TB57_9DEIO</name>
<reference evidence="1 2" key="1">
    <citation type="submission" date="2015-01" db="EMBL/GenBank/DDBJ databases">
        <title>Deinococcus puniceus/DY1/ whole genome sequencing.</title>
        <authorList>
            <person name="Kim M.K."/>
            <person name="Srinivasan S."/>
            <person name="Lee J.-J."/>
        </authorList>
    </citation>
    <scope>NUCLEOTIDE SEQUENCE [LARGE SCALE GENOMIC DNA]</scope>
    <source>
        <strain evidence="1 2">DY1</strain>
    </source>
</reference>
<proteinExistence type="predicted"/>
<evidence type="ECO:0008006" key="3">
    <source>
        <dbReference type="Google" id="ProtNLM"/>
    </source>
</evidence>
<dbReference type="Proteomes" id="UP000077363">
    <property type="component" value="Chromosome"/>
</dbReference>
<dbReference type="PATRIC" id="fig|1182568.3.peg.2081"/>
<evidence type="ECO:0000313" key="1">
    <source>
        <dbReference type="EMBL" id="ANE44053.1"/>
    </source>
</evidence>
<dbReference type="EMBL" id="CP011387">
    <property type="protein sequence ID" value="ANE44053.1"/>
    <property type="molecule type" value="Genomic_DNA"/>
</dbReference>
<dbReference type="KEGG" id="dpu:SU48_09995"/>
<dbReference type="Gene3D" id="3.30.700.10">
    <property type="entry name" value="Glycoprotein, Type 4 Pilin"/>
    <property type="match status" value="1"/>
</dbReference>
<dbReference type="AlphaFoldDB" id="A0A172TB57"/>
<organism evidence="1 2">
    <name type="scientific">Deinococcus puniceus</name>
    <dbReference type="NCBI Taxonomy" id="1182568"/>
    <lineage>
        <taxon>Bacteria</taxon>
        <taxon>Thermotogati</taxon>
        <taxon>Deinococcota</taxon>
        <taxon>Deinococci</taxon>
        <taxon>Deinococcales</taxon>
        <taxon>Deinococcaceae</taxon>
        <taxon>Deinococcus</taxon>
    </lineage>
</organism>
<keyword evidence="2" id="KW-1185">Reference proteome</keyword>
<dbReference type="InterPro" id="IPR045584">
    <property type="entry name" value="Pilin-like"/>
</dbReference>
<dbReference type="STRING" id="1182568.SU48_09995"/>
<gene>
    <name evidence="1" type="ORF">SU48_09995</name>
</gene>
<accession>A0A172TB57</accession>
<dbReference type="SUPFAM" id="SSF54523">
    <property type="entry name" value="Pili subunits"/>
    <property type="match status" value="1"/>
</dbReference>
<sequence length="141" mass="14806">MLVVIAIIGILCGVLGFSLMGMMRRTEVRNAAAEVMADLRLARVNAQKTGVSSPVAIIDGTGSYTAQVRPGALQSRTLDSGVTLKAVSSNAPLKVIYYAPFGTVATTGLVWEVRSPAAQVPPLYIKVVGITGKVMLSDSRD</sequence>
<protein>
    <recommendedName>
        <fullName evidence="3">General secretion pathway GspH domain-containing protein</fullName>
    </recommendedName>
</protein>
<dbReference type="RefSeq" id="WP_064015130.1">
    <property type="nucleotide sequence ID" value="NZ_CP011387.1"/>
</dbReference>